<gene>
    <name evidence="2" type="ORF">KL86APRO_11468</name>
</gene>
<sequence>MDGQEDLGAAAAVRMCHDLAGAAGAIANGLELLEGAPDPELAAEVRGLLRQSAATLGARLDFFRAVFGLPTGRALKSGAAADVARAYLGRLGDAQRVYELGAFPEDLGDGPEGWRLALTLTLIGADALPFGGRIAVETKGGLPQLHVAGRRAQISDAARAALETGAADPHAVAGALLRARALRLGCAVRIWQAAEACGVAVEPAKE</sequence>
<accession>A0A212JQQ1</accession>
<reference evidence="2" key="1">
    <citation type="submission" date="2016-04" db="EMBL/GenBank/DDBJ databases">
        <authorList>
            <person name="Evans L.H."/>
            <person name="Alamgir A."/>
            <person name="Owens N."/>
            <person name="Weber N.D."/>
            <person name="Virtaneva K."/>
            <person name="Barbian K."/>
            <person name="Babar A."/>
            <person name="Rosenke K."/>
        </authorList>
    </citation>
    <scope>NUCLEOTIDE SEQUENCE</scope>
    <source>
        <strain evidence="2">86</strain>
    </source>
</reference>
<name>A0A212JQQ1_9PROT</name>
<feature type="domain" description="Histidine phosphotransferase ChpT C-terminal" evidence="1">
    <location>
        <begin position="115"/>
        <end position="192"/>
    </location>
</feature>
<protein>
    <recommendedName>
        <fullName evidence="1">Histidine phosphotransferase ChpT C-terminal domain-containing protein</fullName>
    </recommendedName>
</protein>
<dbReference type="EMBL" id="FLUO01000001">
    <property type="protein sequence ID" value="SBW01658.1"/>
    <property type="molecule type" value="Genomic_DNA"/>
</dbReference>
<dbReference type="Gene3D" id="1.10.287.130">
    <property type="match status" value="1"/>
</dbReference>
<dbReference type="Gene3D" id="3.30.565.10">
    <property type="entry name" value="Histidine kinase-like ATPase, C-terminal domain"/>
    <property type="match status" value="1"/>
</dbReference>
<evidence type="ECO:0000313" key="2">
    <source>
        <dbReference type="EMBL" id="SBW01658.1"/>
    </source>
</evidence>
<dbReference type="InterPro" id="IPR018762">
    <property type="entry name" value="ChpT_C"/>
</dbReference>
<dbReference type="InterPro" id="IPR036890">
    <property type="entry name" value="HATPase_C_sf"/>
</dbReference>
<proteinExistence type="predicted"/>
<organism evidence="2">
    <name type="scientific">uncultured Alphaproteobacteria bacterium</name>
    <dbReference type="NCBI Taxonomy" id="91750"/>
    <lineage>
        <taxon>Bacteria</taxon>
        <taxon>Pseudomonadati</taxon>
        <taxon>Pseudomonadota</taxon>
        <taxon>Alphaproteobacteria</taxon>
        <taxon>environmental samples</taxon>
    </lineage>
</organism>
<dbReference type="AlphaFoldDB" id="A0A212JQQ1"/>
<evidence type="ECO:0000259" key="1">
    <source>
        <dbReference type="Pfam" id="PF10090"/>
    </source>
</evidence>
<dbReference type="Pfam" id="PF10090">
    <property type="entry name" value="HPTransfase"/>
    <property type="match status" value="1"/>
</dbReference>